<sequence>MSQDAPIAVQDAIAWLEQQRLTQERNPYDIVRFGEWLLEHNYLSKLGSDVWAFLEQLGMAAAELGNQDLAELCLSRLQSRFMDSTRVALLKGVIEESHGRLDEAQSLYEKLLEKEPSNLLVNKRRLACIKTKPEGVTRATEGLAELVDIYPTDHECWLELASLYLSQNKYSQAAYALEELVLLAPHNVFYILKYAETLYTTGDIAKAYKMFLRILELGDGNLAPSSERTVDRVQGPWVRALWGLKMCTAKLLGNKALSLSQEGDIKAEHLEAVDALATKLLLDSVYAPNATFATPQSSRSAARTVLTPSSSS</sequence>
<evidence type="ECO:0000256" key="1">
    <source>
        <dbReference type="ARBA" id="ARBA00022737"/>
    </source>
</evidence>
<comment type="similarity">
    <text evidence="4">Belongs to the EMC2 family.</text>
</comment>
<dbReference type="Gene3D" id="1.25.40.10">
    <property type="entry name" value="Tetratricopeptide repeat domain"/>
    <property type="match status" value="2"/>
</dbReference>
<feature type="repeat" description="TPR" evidence="3">
    <location>
        <begin position="154"/>
        <end position="187"/>
    </location>
</feature>
<keyword evidence="4" id="KW-0256">Endoplasmic reticulum</keyword>
<accession>A8PWH0</accession>
<dbReference type="KEGG" id="mgl:MGL_1097"/>
<keyword evidence="4" id="KW-0472">Membrane</keyword>
<keyword evidence="7" id="KW-1185">Reference proteome</keyword>
<keyword evidence="1" id="KW-0677">Repeat</keyword>
<dbReference type="SUPFAM" id="SSF48452">
    <property type="entry name" value="TPR-like"/>
    <property type="match status" value="1"/>
</dbReference>
<dbReference type="InterPro" id="IPR011990">
    <property type="entry name" value="TPR-like_helical_dom_sf"/>
</dbReference>
<dbReference type="GO" id="GO:0072546">
    <property type="term" value="C:EMC complex"/>
    <property type="evidence" value="ECO:0007669"/>
    <property type="project" value="UniProtKB-UniRule"/>
</dbReference>
<evidence type="ECO:0000313" key="7">
    <source>
        <dbReference type="Proteomes" id="UP000008837"/>
    </source>
</evidence>
<dbReference type="STRING" id="425265.A8PWH0"/>
<evidence type="ECO:0000256" key="3">
    <source>
        <dbReference type="PROSITE-ProRule" id="PRU00339"/>
    </source>
</evidence>
<comment type="subcellular location">
    <subcellularLocation>
        <location evidence="4">Endoplasmic reticulum membrane</location>
        <topology evidence="4">Peripheral membrane protein</topology>
        <orientation evidence="4">Cytoplasmic side</orientation>
    </subcellularLocation>
</comment>
<dbReference type="FunCoup" id="A8PWH0">
    <property type="interactions" value="190"/>
</dbReference>
<reference evidence="6 7" key="1">
    <citation type="journal article" date="2007" name="Proc. Natl. Acad. Sci. U.S.A.">
        <title>Dandruff-associated Malassezia genomes reveal convergent and divergent virulence traits shared with plant and human fungal pathogens.</title>
        <authorList>
            <person name="Xu J."/>
            <person name="Saunders C.W."/>
            <person name="Hu P."/>
            <person name="Grant R.A."/>
            <person name="Boekhout T."/>
            <person name="Kuramae E.E."/>
            <person name="Kronstad J.W."/>
            <person name="Deangelis Y.M."/>
            <person name="Reeder N.L."/>
            <person name="Johnstone K.R."/>
            <person name="Leland M."/>
            <person name="Fieno A.M."/>
            <person name="Begley W.M."/>
            <person name="Sun Y."/>
            <person name="Lacey M.P."/>
            <person name="Chaudhary T."/>
            <person name="Keough T."/>
            <person name="Chu L."/>
            <person name="Sears R."/>
            <person name="Yuan B."/>
            <person name="Dawson T.L.Jr."/>
        </authorList>
    </citation>
    <scope>NUCLEOTIDE SEQUENCE [LARGE SCALE GENOMIC DNA]</scope>
    <source>
        <strain evidence="7">ATCC MYA-4612 / CBS 7966</strain>
    </source>
</reference>
<dbReference type="SMART" id="SM00028">
    <property type="entry name" value="TPR"/>
    <property type="match status" value="3"/>
</dbReference>
<gene>
    <name evidence="6" type="ORF">MGL_1097</name>
</gene>
<dbReference type="Proteomes" id="UP000008837">
    <property type="component" value="Unassembled WGS sequence"/>
</dbReference>
<dbReference type="PANTHER" id="PTHR12760">
    <property type="entry name" value="TETRATRICOPEPTIDE REPEAT PROTEIN"/>
    <property type="match status" value="1"/>
</dbReference>
<organism evidence="6 7">
    <name type="scientific">Malassezia globosa (strain ATCC MYA-4612 / CBS 7966)</name>
    <name type="common">Dandruff-associated fungus</name>
    <dbReference type="NCBI Taxonomy" id="425265"/>
    <lineage>
        <taxon>Eukaryota</taxon>
        <taxon>Fungi</taxon>
        <taxon>Dikarya</taxon>
        <taxon>Basidiomycota</taxon>
        <taxon>Ustilaginomycotina</taxon>
        <taxon>Malasseziomycetes</taxon>
        <taxon>Malasseziales</taxon>
        <taxon>Malasseziaceae</taxon>
        <taxon>Malassezia</taxon>
    </lineage>
</organism>
<evidence type="ECO:0000256" key="4">
    <source>
        <dbReference type="RuleBase" id="RU367091"/>
    </source>
</evidence>
<dbReference type="EMBL" id="AAYY01000003">
    <property type="protein sequence ID" value="EDP44615.1"/>
    <property type="molecule type" value="Genomic_DNA"/>
</dbReference>
<keyword evidence="2 3" id="KW-0802">TPR repeat</keyword>
<protein>
    <recommendedName>
        <fullName evidence="4">ER membrane protein complex subunit 2</fullName>
    </recommendedName>
</protein>
<evidence type="ECO:0000313" key="6">
    <source>
        <dbReference type="EMBL" id="EDP44615.1"/>
    </source>
</evidence>
<dbReference type="InterPro" id="IPR039856">
    <property type="entry name" value="EMC2-like"/>
</dbReference>
<dbReference type="GeneID" id="5856134"/>
<dbReference type="RefSeq" id="XP_001731829.1">
    <property type="nucleotide sequence ID" value="XM_001731777.1"/>
</dbReference>
<comment type="caution">
    <text evidence="6">The sequence shown here is derived from an EMBL/GenBank/DDBJ whole genome shotgun (WGS) entry which is preliminary data.</text>
</comment>
<dbReference type="VEuPathDB" id="FungiDB:MGL_1097"/>
<dbReference type="InParanoid" id="A8PWH0"/>
<name>A8PWH0_MALGO</name>
<dbReference type="OMA" id="MSDQEGW"/>
<comment type="subunit">
    <text evidence="4">Component of the ER membrane protein complex (EMC).</text>
</comment>
<comment type="function">
    <text evidence="4">Part of the endoplasmic reticulum membrane protein complex (EMC) that enables the energy-independent insertion into endoplasmic reticulum membranes of newly synthesized membrane proteins.</text>
</comment>
<dbReference type="Pfam" id="PF22890">
    <property type="entry name" value="TPR_EMC2"/>
    <property type="match status" value="1"/>
</dbReference>
<evidence type="ECO:0000256" key="2">
    <source>
        <dbReference type="ARBA" id="ARBA00022803"/>
    </source>
</evidence>
<dbReference type="OrthoDB" id="124397at2759"/>
<dbReference type="AlphaFoldDB" id="A8PWH0"/>
<dbReference type="InterPro" id="IPR019734">
    <property type="entry name" value="TPR_rpt"/>
</dbReference>
<dbReference type="InterPro" id="IPR055217">
    <property type="entry name" value="TPR_EMC2"/>
</dbReference>
<dbReference type="PROSITE" id="PS50005">
    <property type="entry name" value="TPR"/>
    <property type="match status" value="2"/>
</dbReference>
<feature type="repeat" description="TPR" evidence="3">
    <location>
        <begin position="85"/>
        <end position="118"/>
    </location>
</feature>
<evidence type="ECO:0000259" key="5">
    <source>
        <dbReference type="Pfam" id="PF22890"/>
    </source>
</evidence>
<proteinExistence type="inferred from homology"/>
<feature type="domain" description="EMC2 TPR-like" evidence="5">
    <location>
        <begin position="90"/>
        <end position="197"/>
    </location>
</feature>